<comment type="caution">
    <text evidence="3">The sequence shown here is derived from an EMBL/GenBank/DDBJ whole genome shotgun (WGS) entry which is preliminary data.</text>
</comment>
<gene>
    <name evidence="3" type="primary">ephA_1</name>
    <name evidence="3" type="ORF">DBV05_g1203</name>
</gene>
<evidence type="ECO:0000259" key="2">
    <source>
        <dbReference type="Pfam" id="PF00561"/>
    </source>
</evidence>
<dbReference type="PANTHER" id="PTHR43798:SF33">
    <property type="entry name" value="HYDROLASE, PUTATIVE (AFU_ORTHOLOGUE AFUA_2G14860)-RELATED"/>
    <property type="match status" value="1"/>
</dbReference>
<feature type="domain" description="AB hydrolase-1" evidence="2">
    <location>
        <begin position="58"/>
        <end position="345"/>
    </location>
</feature>
<accession>A0A5N5DQG3</accession>
<dbReference type="OrthoDB" id="284184at2759"/>
<dbReference type="PRINTS" id="PR00412">
    <property type="entry name" value="EPOXHYDRLASE"/>
</dbReference>
<evidence type="ECO:0000313" key="3">
    <source>
        <dbReference type="EMBL" id="KAB2580179.1"/>
    </source>
</evidence>
<evidence type="ECO:0000313" key="4">
    <source>
        <dbReference type="Proteomes" id="UP000325902"/>
    </source>
</evidence>
<dbReference type="PANTHER" id="PTHR43798">
    <property type="entry name" value="MONOACYLGLYCEROL LIPASE"/>
    <property type="match status" value="1"/>
</dbReference>
<feature type="compositionally biased region" description="Polar residues" evidence="1">
    <location>
        <begin position="42"/>
        <end position="52"/>
    </location>
</feature>
<dbReference type="SUPFAM" id="SSF53474">
    <property type="entry name" value="alpha/beta-Hydrolases"/>
    <property type="match status" value="1"/>
</dbReference>
<name>A0A5N5DQG3_9PEZI</name>
<dbReference type="EMBL" id="VCHE01000004">
    <property type="protein sequence ID" value="KAB2580179.1"/>
    <property type="molecule type" value="Genomic_DNA"/>
</dbReference>
<dbReference type="GO" id="GO:0046464">
    <property type="term" value="P:acylglycerol catabolic process"/>
    <property type="evidence" value="ECO:0007669"/>
    <property type="project" value="TreeGrafter"/>
</dbReference>
<protein>
    <submittedName>
        <fullName evidence="3">Epoxide hydrolase A</fullName>
    </submittedName>
</protein>
<dbReference type="AlphaFoldDB" id="A0A5N5DQG3"/>
<dbReference type="Pfam" id="PF00561">
    <property type="entry name" value="Abhydrolase_1"/>
    <property type="match status" value="1"/>
</dbReference>
<dbReference type="InterPro" id="IPR000073">
    <property type="entry name" value="AB_hydrolase_1"/>
</dbReference>
<dbReference type="InterPro" id="IPR050266">
    <property type="entry name" value="AB_hydrolase_sf"/>
</dbReference>
<dbReference type="GO" id="GO:0047372">
    <property type="term" value="F:monoacylglycerol lipase activity"/>
    <property type="evidence" value="ECO:0007669"/>
    <property type="project" value="TreeGrafter"/>
</dbReference>
<reference evidence="3 4" key="1">
    <citation type="journal article" date="2019" name="Sci. Rep.">
        <title>A multi-omics analysis of the grapevine pathogen Lasiodiplodia theobromae reveals that temperature affects the expression of virulence- and pathogenicity-related genes.</title>
        <authorList>
            <person name="Felix C."/>
            <person name="Meneses R."/>
            <person name="Goncalves M.F.M."/>
            <person name="Tilleman L."/>
            <person name="Duarte A.S."/>
            <person name="Jorrin-Novo J.V."/>
            <person name="Van de Peer Y."/>
            <person name="Deforce D."/>
            <person name="Van Nieuwerburgh F."/>
            <person name="Esteves A.C."/>
            <person name="Alves A."/>
        </authorList>
    </citation>
    <scope>NUCLEOTIDE SEQUENCE [LARGE SCALE GENOMIC DNA]</scope>
    <source>
        <strain evidence="3 4">LA-SOL3</strain>
    </source>
</reference>
<dbReference type="GO" id="GO:0016020">
    <property type="term" value="C:membrane"/>
    <property type="evidence" value="ECO:0007669"/>
    <property type="project" value="TreeGrafter"/>
</dbReference>
<feature type="region of interest" description="Disordered" evidence="1">
    <location>
        <begin position="21"/>
        <end position="52"/>
    </location>
</feature>
<dbReference type="Gene3D" id="3.40.50.1820">
    <property type="entry name" value="alpha/beta hydrolase"/>
    <property type="match status" value="1"/>
</dbReference>
<dbReference type="Proteomes" id="UP000325902">
    <property type="component" value="Unassembled WGS sequence"/>
</dbReference>
<keyword evidence="4" id="KW-1185">Reference proteome</keyword>
<keyword evidence="3" id="KW-0378">Hydrolase</keyword>
<dbReference type="InterPro" id="IPR029058">
    <property type="entry name" value="AB_hydrolase_fold"/>
</dbReference>
<dbReference type="InterPro" id="IPR000639">
    <property type="entry name" value="Epox_hydrolase-like"/>
</dbReference>
<sequence length="361" mass="41073">MEGLTRKTFTTSRALTYTYYDTQPDTSSSRTTSPTSSLAAARNTNGTRNSNGYHANKPPILFLHGFPDSAFLWSRIIPALRPLSHRMIAPDLLGHGATSKPAEPAMYTSDLMTSDLAELLANEGIAQVIVVGHDWGAFLAQRMWLWKGTALVAGLVLVSIAYMPPDRESPFNLEYLNYALEEATGYARYAYWEFFTEPDAPELTQQRAESLWCALHGSRPNCLRDIFCRRGAVRAYLEADTREEVKDYAKDGSVWKEEYLARTREHGFDGAFNWYKVYVLGLNWEKERHIRGDRLTVRVPTLFLACSHDDICLPSFIEPSRQAGLLPDLEIRQIDATHWVTMEKPDETVHALSCWLKDRWL</sequence>
<proteinExistence type="predicted"/>
<evidence type="ECO:0000256" key="1">
    <source>
        <dbReference type="SAM" id="MobiDB-lite"/>
    </source>
</evidence>
<organism evidence="3 4">
    <name type="scientific">Lasiodiplodia theobromae</name>
    <dbReference type="NCBI Taxonomy" id="45133"/>
    <lineage>
        <taxon>Eukaryota</taxon>
        <taxon>Fungi</taxon>
        <taxon>Dikarya</taxon>
        <taxon>Ascomycota</taxon>
        <taxon>Pezizomycotina</taxon>
        <taxon>Dothideomycetes</taxon>
        <taxon>Dothideomycetes incertae sedis</taxon>
        <taxon>Botryosphaeriales</taxon>
        <taxon>Botryosphaeriaceae</taxon>
        <taxon>Lasiodiplodia</taxon>
    </lineage>
</organism>
<feature type="compositionally biased region" description="Low complexity" evidence="1">
    <location>
        <begin position="26"/>
        <end position="37"/>
    </location>
</feature>